<feature type="transmembrane region" description="Helical" evidence="7">
    <location>
        <begin position="86"/>
        <end position="104"/>
    </location>
</feature>
<evidence type="ECO:0000256" key="7">
    <source>
        <dbReference type="SAM" id="Phobius"/>
    </source>
</evidence>
<evidence type="ECO:0000256" key="3">
    <source>
        <dbReference type="ARBA" id="ARBA00022989"/>
    </source>
</evidence>
<protein>
    <submittedName>
        <fullName evidence="9">TLC domain-containing protein</fullName>
    </submittedName>
</protein>
<feature type="transmembrane region" description="Helical" evidence="7">
    <location>
        <begin position="43"/>
        <end position="65"/>
    </location>
</feature>
<dbReference type="OrthoDB" id="10266980at2759"/>
<dbReference type="InterPro" id="IPR006634">
    <property type="entry name" value="TLC-dom"/>
</dbReference>
<evidence type="ECO:0000313" key="9">
    <source>
        <dbReference type="EMBL" id="TBU35461.1"/>
    </source>
</evidence>
<organism evidence="9">
    <name type="scientific">Dichomitus squalens</name>
    <dbReference type="NCBI Taxonomy" id="114155"/>
    <lineage>
        <taxon>Eukaryota</taxon>
        <taxon>Fungi</taxon>
        <taxon>Dikarya</taxon>
        <taxon>Basidiomycota</taxon>
        <taxon>Agaricomycotina</taxon>
        <taxon>Agaricomycetes</taxon>
        <taxon>Polyporales</taxon>
        <taxon>Polyporaceae</taxon>
        <taxon>Dichomitus</taxon>
    </lineage>
</organism>
<evidence type="ECO:0000256" key="5">
    <source>
        <dbReference type="PROSITE-ProRule" id="PRU00205"/>
    </source>
</evidence>
<evidence type="ECO:0000256" key="2">
    <source>
        <dbReference type="ARBA" id="ARBA00022692"/>
    </source>
</evidence>
<keyword evidence="3 7" id="KW-1133">Transmembrane helix</keyword>
<proteinExistence type="predicted"/>
<keyword evidence="2 5" id="KW-0812">Transmembrane</keyword>
<evidence type="ECO:0000256" key="1">
    <source>
        <dbReference type="ARBA" id="ARBA00004141"/>
    </source>
</evidence>
<evidence type="ECO:0000259" key="8">
    <source>
        <dbReference type="PROSITE" id="PS50922"/>
    </source>
</evidence>
<dbReference type="GO" id="GO:0055088">
    <property type="term" value="P:lipid homeostasis"/>
    <property type="evidence" value="ECO:0007669"/>
    <property type="project" value="TreeGrafter"/>
</dbReference>
<dbReference type="GO" id="GO:0016020">
    <property type="term" value="C:membrane"/>
    <property type="evidence" value="ECO:0007669"/>
    <property type="project" value="UniProtKB-SubCell"/>
</dbReference>
<evidence type="ECO:0000256" key="6">
    <source>
        <dbReference type="SAM" id="MobiDB-lite"/>
    </source>
</evidence>
<feature type="transmembrane region" description="Helical" evidence="7">
    <location>
        <begin position="245"/>
        <end position="265"/>
    </location>
</feature>
<dbReference type="Proteomes" id="UP000292957">
    <property type="component" value="Unassembled WGS sequence"/>
</dbReference>
<dbReference type="InterPro" id="IPR050846">
    <property type="entry name" value="TLCD"/>
</dbReference>
<dbReference type="EMBL" id="ML143386">
    <property type="protein sequence ID" value="TBU35461.1"/>
    <property type="molecule type" value="Genomic_DNA"/>
</dbReference>
<dbReference type="PANTHER" id="PTHR13439">
    <property type="entry name" value="CT120 PROTEIN"/>
    <property type="match status" value="1"/>
</dbReference>
<feature type="region of interest" description="Disordered" evidence="6">
    <location>
        <begin position="290"/>
        <end position="312"/>
    </location>
</feature>
<feature type="domain" description="TLC" evidence="8">
    <location>
        <begin position="81"/>
        <end position="276"/>
    </location>
</feature>
<comment type="subcellular location">
    <subcellularLocation>
        <location evidence="1">Membrane</location>
        <topology evidence="1">Multi-pass membrane protein</topology>
    </subcellularLocation>
</comment>
<reference evidence="9" key="1">
    <citation type="submission" date="2019-01" db="EMBL/GenBank/DDBJ databases">
        <title>Draft genome sequences of three monokaryotic isolates of the white-rot basidiomycete fungus Dichomitus squalens.</title>
        <authorList>
            <consortium name="DOE Joint Genome Institute"/>
            <person name="Lopez S.C."/>
            <person name="Andreopoulos B."/>
            <person name="Pangilinan J."/>
            <person name="Lipzen A."/>
            <person name="Riley R."/>
            <person name="Ahrendt S."/>
            <person name="Ng V."/>
            <person name="Barry K."/>
            <person name="Daum C."/>
            <person name="Grigoriev I.V."/>
            <person name="Hilden K.S."/>
            <person name="Makela M.R."/>
            <person name="de Vries R.P."/>
        </authorList>
    </citation>
    <scope>NUCLEOTIDE SEQUENCE [LARGE SCALE GENOMIC DNA]</scope>
    <source>
        <strain evidence="9">OM18370.1</strain>
    </source>
</reference>
<feature type="transmembrane region" description="Helical" evidence="7">
    <location>
        <begin position="205"/>
        <end position="225"/>
    </location>
</feature>
<sequence>MPLLIPPSDSVSSFAMTLPFHTILRAAAQPIANLFNLPHLPDYFPTLFYAFLAFTALHLVISPFLSARIFPQSYGKLRSPRAVNQWNIQVVSLFHVFVVLPLAISCFGSETLTADKLYGWDDRVGTTVAVACGYFIWDALDAIINFDDWSFLIHGVFCCTLYMMTFRPFLGYFAPRFLLWETSTIFLNIHRFLDKTGYTGSTAQWINGIILLSTFFSCRIVYGWYLTVQFMEALFSARAQLPNSYLFVFCVGNLALNTLNIIWFYKMIFAVRKRFDKEAKPLTSDSASVRSTAANGSANGPAAPVNVDGATN</sequence>
<dbReference type="GO" id="GO:0005783">
    <property type="term" value="C:endoplasmic reticulum"/>
    <property type="evidence" value="ECO:0007669"/>
    <property type="project" value="TreeGrafter"/>
</dbReference>
<gene>
    <name evidence="9" type="ORF">BD311DRAFT_744021</name>
</gene>
<feature type="compositionally biased region" description="Low complexity" evidence="6">
    <location>
        <begin position="291"/>
        <end position="304"/>
    </location>
</feature>
<accession>A0A4Q9N888</accession>
<dbReference type="PROSITE" id="PS50922">
    <property type="entry name" value="TLC"/>
    <property type="match status" value="1"/>
</dbReference>
<dbReference type="AlphaFoldDB" id="A0A4Q9N888"/>
<feature type="transmembrane region" description="Helical" evidence="7">
    <location>
        <begin position="151"/>
        <end position="170"/>
    </location>
</feature>
<evidence type="ECO:0000256" key="4">
    <source>
        <dbReference type="ARBA" id="ARBA00023136"/>
    </source>
</evidence>
<keyword evidence="4 5" id="KW-0472">Membrane</keyword>
<name>A0A4Q9N888_9APHY</name>
<dbReference type="Pfam" id="PF03798">
    <property type="entry name" value="TRAM_LAG1_CLN8"/>
    <property type="match status" value="1"/>
</dbReference>
<dbReference type="PANTHER" id="PTHR13439:SF0">
    <property type="entry name" value="TOPOISOMERASE I DAMAGE AFFECTED PROTEIN 4"/>
    <property type="match status" value="1"/>
</dbReference>
<dbReference type="SMART" id="SM00724">
    <property type="entry name" value="TLC"/>
    <property type="match status" value="1"/>
</dbReference>